<dbReference type="Pfam" id="PF06456">
    <property type="entry name" value="Arfaptin"/>
    <property type="match status" value="1"/>
</dbReference>
<evidence type="ECO:0000256" key="18">
    <source>
        <dbReference type="ARBA" id="ARBA00023203"/>
    </source>
</evidence>
<feature type="compositionally biased region" description="Acidic residues" evidence="27">
    <location>
        <begin position="483"/>
        <end position="493"/>
    </location>
</feature>
<protein>
    <recommendedName>
        <fullName evidence="6">PRKCA-binding protein</fullName>
    </recommendedName>
    <alternativeName>
        <fullName evidence="22">Protein interacting with C kinase 1</fullName>
    </alternativeName>
    <alternativeName>
        <fullName evidence="21">Protein kinase C-alpha-binding protein</fullName>
    </alternativeName>
</protein>
<dbReference type="GO" id="GO:0032588">
    <property type="term" value="C:trans-Golgi network membrane"/>
    <property type="evidence" value="ECO:0007669"/>
    <property type="project" value="TreeGrafter"/>
</dbReference>
<feature type="domain" description="PDZ" evidence="29">
    <location>
        <begin position="566"/>
        <end position="649"/>
    </location>
</feature>
<dbReference type="GO" id="GO:0006886">
    <property type="term" value="P:intracellular protein transport"/>
    <property type="evidence" value="ECO:0007669"/>
    <property type="project" value="TreeGrafter"/>
</dbReference>
<dbReference type="SMART" id="SM00228">
    <property type="entry name" value="PDZ"/>
    <property type="match status" value="1"/>
</dbReference>
<feature type="transmembrane region" description="Helical" evidence="28">
    <location>
        <begin position="103"/>
        <end position="121"/>
    </location>
</feature>
<dbReference type="Gene3D" id="2.30.42.10">
    <property type="match status" value="1"/>
</dbReference>
<dbReference type="InterPro" id="IPR036034">
    <property type="entry name" value="PDZ_sf"/>
</dbReference>
<dbReference type="GO" id="GO:0046872">
    <property type="term" value="F:metal ion binding"/>
    <property type="evidence" value="ECO:0007669"/>
    <property type="project" value="UniProtKB-KW"/>
</dbReference>
<dbReference type="GO" id="GO:0048471">
    <property type="term" value="C:perinuclear region of cytoplasm"/>
    <property type="evidence" value="ECO:0007669"/>
    <property type="project" value="UniProtKB-SubCell"/>
</dbReference>
<dbReference type="InterPro" id="IPR037959">
    <property type="entry name" value="PICK1_BAR"/>
</dbReference>
<evidence type="ECO:0000256" key="1">
    <source>
        <dbReference type="ARBA" id="ARBA00004141"/>
    </source>
</evidence>
<accession>A0A8R1DKD0</accession>
<dbReference type="AlphaFoldDB" id="A0A8R1DKD0"/>
<dbReference type="Gene3D" id="1.20.1270.60">
    <property type="entry name" value="Arfaptin homology (AH) domain/BAR domain"/>
    <property type="match status" value="1"/>
</dbReference>
<evidence type="ECO:0000259" key="31">
    <source>
        <dbReference type="PROSITE" id="PS50870"/>
    </source>
</evidence>
<reference evidence="33" key="1">
    <citation type="submission" date="2010-08" db="EMBL/GenBank/DDBJ databases">
        <authorList>
            <consortium name="Caenorhabditis japonica Sequencing Consortium"/>
            <person name="Wilson R.K."/>
        </authorList>
    </citation>
    <scope>NUCLEOTIDE SEQUENCE [LARGE SCALE GENOMIC DNA]</scope>
    <source>
        <strain evidence="33">DF5081</strain>
    </source>
</reference>
<dbReference type="PANTHER" id="PTHR12141">
    <property type="entry name" value="ARFAPTIN-RELATED"/>
    <property type="match status" value="1"/>
</dbReference>
<dbReference type="InterPro" id="IPR010504">
    <property type="entry name" value="AH_dom"/>
</dbReference>
<evidence type="ECO:0000256" key="24">
    <source>
        <dbReference type="ARBA" id="ARBA00034102"/>
    </source>
</evidence>
<dbReference type="InterPro" id="IPR020846">
    <property type="entry name" value="MFS_dom"/>
</dbReference>
<dbReference type="GO" id="GO:0005543">
    <property type="term" value="F:phospholipid binding"/>
    <property type="evidence" value="ECO:0007669"/>
    <property type="project" value="TreeGrafter"/>
</dbReference>
<keyword evidence="9" id="KW-0771">Synaptosome</keyword>
<keyword evidence="14 28" id="KW-1133">Transmembrane helix</keyword>
<evidence type="ECO:0000256" key="28">
    <source>
        <dbReference type="SAM" id="Phobius"/>
    </source>
</evidence>
<dbReference type="CDD" id="cd07659">
    <property type="entry name" value="BAR_PICK1"/>
    <property type="match status" value="1"/>
</dbReference>
<sequence>MSCVKGAWRLDLGLMVLYQMTLFFSVQMLFVIFLEYMPSTYCTDDDYCYKMKSKCLSDFERKSDSDICPFNGTNFKQCVSDAKEVDFHSAQFEYQQDCTGLKYFSSSTSTFLGTLVGNLVLGYLSDTFGRRPVYIASIIIGVPAVVLSAAINSVTYFYIFRFVVGFAVAGTLTVGWTYGSEMITPSRRFRLRTFPNWANARIMQVAVSWLAGEWRLASYMCAFLSASVLPMIWYLPESPVFLEQKQKYERAEKSRQKIADICQIERKSPTADVTPPKLKKVTAKKLWKSPVLRQSFLVLCFMWFYVGMSVYITDLNSGDMAKNFYVGQFLCGFVLTVSKIIIGIVEPKIPCLGRRVLFITSQILANTAYVTILIALWTHNKETWWYTLSYTIAFSAQSLCLETCYLSLAELMPTDVRTTAGAITNILMKVGTILASTTKPIKFWYEPLLFMINLVICTIGLVIVWKYLPESKNANIQLVGQDDVSDDEDDEEVGDKKKDTDTTKSKKDGSDEKTERTERTEKESKSVNETESTYAHREFVDKEQYLTKERRNIEEDRLGMRLQSETVELTKDAKGVVGISIGGGGPYCPCVYVVQVFDKSPAYKDGRIRCGDEIVAVNGITVKGERKSAVAQLIQVSLNPVKITINKLDDVNTKGKTLDILIKKAKHKVVEFMDQNSADALGLSRAILTNDILAEKEKILEENAEFYRQLVAFFGDMFQYQQKISECQKEFGSIFCDLAAHEKQQTANEAFTAFGDKHRMIAKIQAESAVPLQKMVSDLQVYLDHVVPDTRLTIKKYLDVKYEYLSYCLKLKEMDDEEGEFIAIQEPLYRVETGNYEYRMMLRCRQECRQRFIKMRDDVMVKIELLDQKHVRDIAQHLALFAKTMARCQIECANVLKEQIDVPIEIDLEQLNLSMSSSNGGLKGYVERAEEVMEDDPLEENLIDVAEPVSLPRSYEDTMEPLLGSESPTPELSLIDIS</sequence>
<evidence type="ECO:0000256" key="6">
    <source>
        <dbReference type="ARBA" id="ARBA00017975"/>
    </source>
</evidence>
<keyword evidence="15" id="KW-0770">Synapse</keyword>
<dbReference type="GO" id="GO:0003779">
    <property type="term" value="F:actin binding"/>
    <property type="evidence" value="ECO:0007669"/>
    <property type="project" value="UniProtKB-KW"/>
</dbReference>
<evidence type="ECO:0000256" key="14">
    <source>
        <dbReference type="ARBA" id="ARBA00022989"/>
    </source>
</evidence>
<dbReference type="CDD" id="cd06722">
    <property type="entry name" value="PDZ_PICK1-like"/>
    <property type="match status" value="1"/>
</dbReference>
<dbReference type="SUPFAM" id="SSF50156">
    <property type="entry name" value="PDZ domain-like"/>
    <property type="match status" value="1"/>
</dbReference>
<dbReference type="InterPro" id="IPR041489">
    <property type="entry name" value="PDZ_6"/>
</dbReference>
<feature type="compositionally biased region" description="Basic and acidic residues" evidence="27">
    <location>
        <begin position="494"/>
        <end position="533"/>
    </location>
</feature>
<evidence type="ECO:0000256" key="19">
    <source>
        <dbReference type="ARBA" id="ARBA00023212"/>
    </source>
</evidence>
<dbReference type="GO" id="GO:0097062">
    <property type="term" value="P:dendritic spine maintenance"/>
    <property type="evidence" value="ECO:0007669"/>
    <property type="project" value="TreeGrafter"/>
</dbReference>
<evidence type="ECO:0000256" key="4">
    <source>
        <dbReference type="ARBA" id="ARBA00004556"/>
    </source>
</evidence>
<evidence type="ECO:0000259" key="29">
    <source>
        <dbReference type="PROSITE" id="PS50106"/>
    </source>
</evidence>
<feature type="domain" description="Major facilitator superfamily (MFS) profile" evidence="30">
    <location>
        <begin position="14"/>
        <end position="472"/>
    </location>
</feature>
<dbReference type="GO" id="GO:0034315">
    <property type="term" value="P:regulation of Arp2/3 complex-mediated actin nucleation"/>
    <property type="evidence" value="ECO:0007669"/>
    <property type="project" value="TreeGrafter"/>
</dbReference>
<evidence type="ECO:0000256" key="26">
    <source>
        <dbReference type="ARBA" id="ARBA00093501"/>
    </source>
</evidence>
<dbReference type="GO" id="GO:0014069">
    <property type="term" value="C:postsynaptic density"/>
    <property type="evidence" value="ECO:0007669"/>
    <property type="project" value="UniProtKB-SubCell"/>
</dbReference>
<comment type="function">
    <text evidence="23">Probable adapter protein that bind to and organize the subcellular localization of a variety of membrane proteins containing some PDZ recognition sequence. Involved in the clustering of various receptors, possibly by acting at the receptor internalization level. Plays a role in synaptic plasticity by regulating the trafficking and internalization of AMPA receptors. May be regulated upon PRKCA activation. May regulate ASIC1/ASIC3 channel. Regulates actin polymerization by inhibiting the actin-nucleating activity of the Arp2/3 complex; the function is competitive with nucleation promoting factors and is linked to neuronal morphology regulation and AMPA receptor (AMPAR) endocytosis. Via interaction with the Arp2/3 complex involved in regulation of synaptic plasicity of excitatory synapses and required for spine shrinkage during long-term depression (LTD). Involved in regulation of astrocyte morphology, antagonistic to Arp2/3 complex activator WASL/N-WASP function.</text>
</comment>
<evidence type="ECO:0000256" key="9">
    <source>
        <dbReference type="ARBA" id="ARBA00022599"/>
    </source>
</evidence>
<evidence type="ECO:0000313" key="33">
    <source>
        <dbReference type="Proteomes" id="UP000005237"/>
    </source>
</evidence>
<evidence type="ECO:0000256" key="25">
    <source>
        <dbReference type="ARBA" id="ARBA00034105"/>
    </source>
</evidence>
<keyword evidence="7" id="KW-0963">Cytoplasm</keyword>
<keyword evidence="16 28" id="KW-0472">Membrane</keyword>
<dbReference type="FunFam" id="2.30.42.10:FF:000073">
    <property type="entry name" value="Interacting with PRKCA"/>
    <property type="match status" value="1"/>
</dbReference>
<dbReference type="GO" id="GO:0008021">
    <property type="term" value="C:synaptic vesicle"/>
    <property type="evidence" value="ECO:0007669"/>
    <property type="project" value="TreeGrafter"/>
</dbReference>
<keyword evidence="11" id="KW-0479">Metal-binding</keyword>
<dbReference type="SUPFAM" id="SSF103657">
    <property type="entry name" value="BAR/IMD domain-like"/>
    <property type="match status" value="1"/>
</dbReference>
<evidence type="ECO:0000256" key="7">
    <source>
        <dbReference type="ARBA" id="ARBA00022490"/>
    </source>
</evidence>
<dbReference type="PANTHER" id="PTHR12141:SF1">
    <property type="entry name" value="PRKCA-BINDING PROTEIN"/>
    <property type="match status" value="1"/>
</dbReference>
<dbReference type="EnsemblMetazoa" id="CJA04057a.1">
    <property type="protein sequence ID" value="CJA04057a.1"/>
    <property type="gene ID" value="WBGene00123261"/>
</dbReference>
<evidence type="ECO:0000259" key="30">
    <source>
        <dbReference type="PROSITE" id="PS50850"/>
    </source>
</evidence>
<evidence type="ECO:0000313" key="32">
    <source>
        <dbReference type="EnsemblMetazoa" id="CJA04057a.1"/>
    </source>
</evidence>
<dbReference type="PROSITE" id="PS50106">
    <property type="entry name" value="PDZ"/>
    <property type="match status" value="1"/>
</dbReference>
<keyword evidence="17" id="KW-0564">Palmitate</keyword>
<feature type="transmembrane region" description="Helical" evidence="28">
    <location>
        <begin position="12"/>
        <end position="34"/>
    </location>
</feature>
<dbReference type="GO" id="GO:0043005">
    <property type="term" value="C:neuron projection"/>
    <property type="evidence" value="ECO:0007669"/>
    <property type="project" value="UniProtKB-KW"/>
</dbReference>
<keyword evidence="10 28" id="KW-0812">Transmembrane</keyword>
<keyword evidence="12" id="KW-0862">Zinc</keyword>
<dbReference type="GO" id="GO:0022857">
    <property type="term" value="F:transmembrane transporter activity"/>
    <property type="evidence" value="ECO:0007669"/>
    <property type="project" value="InterPro"/>
</dbReference>
<feature type="region of interest" description="Disordered" evidence="27">
    <location>
        <begin position="482"/>
        <end position="533"/>
    </location>
</feature>
<keyword evidence="19" id="KW-0206">Cytoskeleton</keyword>
<dbReference type="InterPro" id="IPR001478">
    <property type="entry name" value="PDZ"/>
</dbReference>
<evidence type="ECO:0000256" key="2">
    <source>
        <dbReference type="ARBA" id="ARBA00004170"/>
    </source>
</evidence>
<evidence type="ECO:0000256" key="8">
    <source>
        <dbReference type="ARBA" id="ARBA00022553"/>
    </source>
</evidence>
<evidence type="ECO:0000256" key="15">
    <source>
        <dbReference type="ARBA" id="ARBA00023018"/>
    </source>
</evidence>
<keyword evidence="18" id="KW-0009">Actin-binding</keyword>
<keyword evidence="33" id="KW-1185">Reference proteome</keyword>
<dbReference type="GO" id="GO:0005856">
    <property type="term" value="C:cytoskeleton"/>
    <property type="evidence" value="ECO:0007669"/>
    <property type="project" value="UniProtKB-SubCell"/>
</dbReference>
<feature type="transmembrane region" description="Helical" evidence="28">
    <location>
        <begin position="157"/>
        <end position="179"/>
    </location>
</feature>
<evidence type="ECO:0000256" key="3">
    <source>
        <dbReference type="ARBA" id="ARBA00004245"/>
    </source>
</evidence>
<proteinExistence type="predicted"/>
<dbReference type="InterPro" id="IPR027267">
    <property type="entry name" value="AH/BAR_dom_sf"/>
</dbReference>
<feature type="transmembrane region" description="Helical" evidence="28">
    <location>
        <begin position="448"/>
        <end position="468"/>
    </location>
</feature>
<evidence type="ECO:0000256" key="27">
    <source>
        <dbReference type="SAM" id="MobiDB-lite"/>
    </source>
</evidence>
<dbReference type="GO" id="GO:0043113">
    <property type="term" value="P:receptor clustering"/>
    <property type="evidence" value="ECO:0007669"/>
    <property type="project" value="TreeGrafter"/>
</dbReference>
<dbReference type="Pfam" id="PF00083">
    <property type="entry name" value="Sugar_tr"/>
    <property type="match status" value="1"/>
</dbReference>
<evidence type="ECO:0000256" key="10">
    <source>
        <dbReference type="ARBA" id="ARBA00022692"/>
    </source>
</evidence>
<dbReference type="GO" id="GO:0005080">
    <property type="term" value="F:protein kinase C binding"/>
    <property type="evidence" value="ECO:0007669"/>
    <property type="project" value="TreeGrafter"/>
</dbReference>
<dbReference type="SUPFAM" id="SSF103473">
    <property type="entry name" value="MFS general substrate transporter"/>
    <property type="match status" value="1"/>
</dbReference>
<evidence type="ECO:0000256" key="21">
    <source>
        <dbReference type="ARBA" id="ARBA00031097"/>
    </source>
</evidence>
<dbReference type="GO" id="GO:0002092">
    <property type="term" value="P:positive regulation of receptor internalization"/>
    <property type="evidence" value="ECO:0007669"/>
    <property type="project" value="TreeGrafter"/>
</dbReference>
<feature type="transmembrane region" description="Helical" evidence="28">
    <location>
        <begin position="295"/>
        <end position="312"/>
    </location>
</feature>
<keyword evidence="13" id="KW-0106">Calcium</keyword>
<feature type="transmembrane region" description="Helical" evidence="28">
    <location>
        <begin position="324"/>
        <end position="345"/>
    </location>
</feature>
<dbReference type="GO" id="GO:0005886">
    <property type="term" value="C:plasma membrane"/>
    <property type="evidence" value="ECO:0007669"/>
    <property type="project" value="GOC"/>
</dbReference>
<name>A0A8R1DKD0_CAEJA</name>
<evidence type="ECO:0000256" key="23">
    <source>
        <dbReference type="ARBA" id="ARBA00033721"/>
    </source>
</evidence>
<dbReference type="PROSITE" id="PS50850">
    <property type="entry name" value="MFS"/>
    <property type="match status" value="1"/>
</dbReference>
<keyword evidence="20" id="KW-0449">Lipoprotein</keyword>
<evidence type="ECO:0000256" key="13">
    <source>
        <dbReference type="ARBA" id="ARBA00022837"/>
    </source>
</evidence>
<feature type="region of interest" description="Disordered" evidence="27">
    <location>
        <begin position="959"/>
        <end position="978"/>
    </location>
</feature>
<evidence type="ECO:0000256" key="22">
    <source>
        <dbReference type="ARBA" id="ARBA00032804"/>
    </source>
</evidence>
<feature type="transmembrane region" description="Helical" evidence="28">
    <location>
        <begin position="133"/>
        <end position="151"/>
    </location>
</feature>
<evidence type="ECO:0000256" key="16">
    <source>
        <dbReference type="ARBA" id="ARBA00023136"/>
    </source>
</evidence>
<dbReference type="Proteomes" id="UP000005237">
    <property type="component" value="Unassembled WGS sequence"/>
</dbReference>
<comment type="subcellular location">
    <subcellularLocation>
        <location evidence="3">Cytoplasm</location>
        <location evidence="3">Cytoskeleton</location>
    </subcellularLocation>
    <subcellularLocation>
        <location evidence="4">Cytoplasm</location>
        <location evidence="4">Perinuclear region</location>
    </subcellularLocation>
    <subcellularLocation>
        <location evidence="5">Membrane</location>
        <topology evidence="5">Lipid-anchor</topology>
    </subcellularLocation>
    <subcellularLocation>
        <location evidence="1">Membrane</location>
        <topology evidence="1">Multi-pass membrane protein</topology>
    </subcellularLocation>
    <subcellularLocation>
        <location evidence="2">Membrane</location>
        <topology evidence="2">Peripheral membrane protein</topology>
    </subcellularLocation>
    <subcellularLocation>
        <location evidence="25">Postsynaptic density</location>
    </subcellularLocation>
    <subcellularLocation>
        <location evidence="24">Synapse</location>
        <location evidence="24">Synaptosome</location>
    </subcellularLocation>
</comment>
<keyword evidence="8" id="KW-0597">Phosphoprotein</keyword>
<dbReference type="GO" id="GO:0098842">
    <property type="term" value="C:postsynaptic early endosome"/>
    <property type="evidence" value="ECO:0007669"/>
    <property type="project" value="TreeGrafter"/>
</dbReference>
<evidence type="ECO:0000256" key="17">
    <source>
        <dbReference type="ARBA" id="ARBA00023139"/>
    </source>
</evidence>
<dbReference type="InterPro" id="IPR036259">
    <property type="entry name" value="MFS_trans_sf"/>
</dbReference>
<dbReference type="PROSITE" id="PS50870">
    <property type="entry name" value="AH"/>
    <property type="match status" value="1"/>
</dbReference>
<comment type="subunit">
    <text evidence="26">Monomer and homodimer. Interacts with CXADR. Interacts presynaptically with the glutamate receptors GRIA2, GRIA3, GRIK3, isoform 3 of GRIA4, isoform A of GRM4, GRM7 and GRM8; with NAPA and NAPB; and with BTG2. The interaction with NAPA and NAPB disrupts the interaction with GRIA2, conducting to the internalization of GRIA2. Interacts with PRKCA; with the amine transporters SLC6A2 and SLC6A3; with the channels ASIC1 and ASIC2; with the GTP-binding proteins ARF1 and ARF3; with the ephrin receptor tyrosine kinases EPHA7, EPHB1 and EPHB2; with ERBB2 and through its PDZ domain with the C-terminal tail of PRLHR. Interacts with UNC5A. Interacts (via AH domain) with NCS1/FREQ; in a calcium-dependent manner. Interacts with F-actin and associates with the ARP2/3 complex. Interacts (via PDZ domain) with ARF1 (activated); the interaction blocks Arp2/3 complex inhibition. Interacts with SORCS3.</text>
</comment>
<dbReference type="InterPro" id="IPR005828">
    <property type="entry name" value="MFS_sugar_transport-like"/>
</dbReference>
<dbReference type="InterPro" id="IPR030798">
    <property type="entry name" value="Arfaptin_fam"/>
</dbReference>
<dbReference type="Gene3D" id="1.20.1250.20">
    <property type="entry name" value="MFS general substrate transporter like domains"/>
    <property type="match status" value="1"/>
</dbReference>
<feature type="domain" description="AH" evidence="31">
    <location>
        <begin position="688"/>
        <end position="901"/>
    </location>
</feature>
<evidence type="ECO:0000256" key="5">
    <source>
        <dbReference type="ARBA" id="ARBA00004635"/>
    </source>
</evidence>
<feature type="transmembrane region" description="Helical" evidence="28">
    <location>
        <begin position="357"/>
        <end position="378"/>
    </location>
</feature>
<feature type="transmembrane region" description="Helical" evidence="28">
    <location>
        <begin position="216"/>
        <end position="235"/>
    </location>
</feature>
<dbReference type="Pfam" id="PF17820">
    <property type="entry name" value="PDZ_6"/>
    <property type="match status" value="1"/>
</dbReference>
<evidence type="ECO:0000256" key="12">
    <source>
        <dbReference type="ARBA" id="ARBA00022833"/>
    </source>
</evidence>
<evidence type="ECO:0000256" key="20">
    <source>
        <dbReference type="ARBA" id="ARBA00023288"/>
    </source>
</evidence>
<dbReference type="SMART" id="SM01015">
    <property type="entry name" value="Arfaptin"/>
    <property type="match status" value="1"/>
</dbReference>
<evidence type="ECO:0000256" key="11">
    <source>
        <dbReference type="ARBA" id="ARBA00022723"/>
    </source>
</evidence>
<organism evidence="32 33">
    <name type="scientific">Caenorhabditis japonica</name>
    <dbReference type="NCBI Taxonomy" id="281687"/>
    <lineage>
        <taxon>Eukaryota</taxon>
        <taxon>Metazoa</taxon>
        <taxon>Ecdysozoa</taxon>
        <taxon>Nematoda</taxon>
        <taxon>Chromadorea</taxon>
        <taxon>Rhabditida</taxon>
        <taxon>Rhabditina</taxon>
        <taxon>Rhabditomorpha</taxon>
        <taxon>Rhabditoidea</taxon>
        <taxon>Rhabditidae</taxon>
        <taxon>Peloderinae</taxon>
        <taxon>Caenorhabditis</taxon>
    </lineage>
</organism>
<dbReference type="GO" id="GO:0019904">
    <property type="term" value="F:protein domain specific binding"/>
    <property type="evidence" value="ECO:0007669"/>
    <property type="project" value="InterPro"/>
</dbReference>
<reference evidence="32" key="2">
    <citation type="submission" date="2022-06" db="UniProtKB">
        <authorList>
            <consortium name="EnsemblMetazoa"/>
        </authorList>
    </citation>
    <scope>IDENTIFICATION</scope>
    <source>
        <strain evidence="32">DF5081</strain>
    </source>
</reference>